<protein>
    <submittedName>
        <fullName evidence="3">Tyrosine recombinase XerC</fullName>
    </submittedName>
</protein>
<proteinExistence type="predicted"/>
<keyword evidence="4" id="KW-1185">Reference proteome</keyword>
<dbReference type="RefSeq" id="WP_062712193.1">
    <property type="nucleotide sequence ID" value="NZ_CAWRCI010000032.1"/>
</dbReference>
<dbReference type="InterPro" id="IPR013762">
    <property type="entry name" value="Integrase-like_cat_sf"/>
</dbReference>
<name>A0A128FDG7_9GAMM</name>
<dbReference type="GO" id="GO:0015074">
    <property type="term" value="P:DNA integration"/>
    <property type="evidence" value="ECO:0007669"/>
    <property type="project" value="InterPro"/>
</dbReference>
<dbReference type="Proteomes" id="UP000073601">
    <property type="component" value="Unassembled WGS sequence"/>
</dbReference>
<dbReference type="SUPFAM" id="SSF56349">
    <property type="entry name" value="DNA breaking-rejoining enzymes"/>
    <property type="match status" value="1"/>
</dbReference>
<dbReference type="Gene3D" id="1.10.443.10">
    <property type="entry name" value="Intergrase catalytic core"/>
    <property type="match status" value="1"/>
</dbReference>
<keyword evidence="1" id="KW-0233">DNA recombination</keyword>
<dbReference type="Pfam" id="PF12835">
    <property type="entry name" value="Integrase_1"/>
    <property type="match status" value="1"/>
</dbReference>
<dbReference type="EMBL" id="FIZY01000032">
    <property type="protein sequence ID" value="CZF84827.1"/>
    <property type="molecule type" value="Genomic_DNA"/>
</dbReference>
<organism evidence="3 4">
    <name type="scientific">Grimontia marina</name>
    <dbReference type="NCBI Taxonomy" id="646534"/>
    <lineage>
        <taxon>Bacteria</taxon>
        <taxon>Pseudomonadati</taxon>
        <taxon>Pseudomonadota</taxon>
        <taxon>Gammaproteobacteria</taxon>
        <taxon>Vibrionales</taxon>
        <taxon>Vibrionaceae</taxon>
        <taxon>Grimontia</taxon>
    </lineage>
</organism>
<dbReference type="Pfam" id="PF12834">
    <property type="entry name" value="Phage_int_SAM_2"/>
    <property type="match status" value="1"/>
</dbReference>
<evidence type="ECO:0000313" key="3">
    <source>
        <dbReference type="EMBL" id="CZF84827.1"/>
    </source>
</evidence>
<sequence length="287" mass="32637">MATNFMCQANQVLRRNRDGSHATQAERKKVIQLIDKELRELGVKKLELRNLKRKHIDKLLKHWNESGKAAGTIKNRMSHIRWLAEKIGKSGLVPASNTSLGIAKRQYVTNKSKARHLSETQLKAIGDPHLEAALRMQKAFGLRREEAMKIILRDADRGTHLHIVKTKGARPRDIPIRTEEQRSLIDEVKSLVGAGSLIPPELKYVQQLRRFEKACIEIGLDRSHGLRHAYAQQRYLELTGWCAPAAGGKSSKELTREEKLTDRESRLIISEELGHSREDVTAVYLGR</sequence>
<gene>
    <name evidence="3" type="primary">xerC_4</name>
    <name evidence="3" type="ORF">GMA8713_03266</name>
</gene>
<dbReference type="GO" id="GO:0003677">
    <property type="term" value="F:DNA binding"/>
    <property type="evidence" value="ECO:0007669"/>
    <property type="project" value="InterPro"/>
</dbReference>
<evidence type="ECO:0000313" key="4">
    <source>
        <dbReference type="Proteomes" id="UP000073601"/>
    </source>
</evidence>
<dbReference type="OrthoDB" id="5394387at2"/>
<dbReference type="GO" id="GO:0006310">
    <property type="term" value="P:DNA recombination"/>
    <property type="evidence" value="ECO:0007669"/>
    <property type="project" value="UniProtKB-KW"/>
</dbReference>
<dbReference type="InterPro" id="IPR024456">
    <property type="entry name" value="Integrase_catalytic_putative"/>
</dbReference>
<dbReference type="AlphaFoldDB" id="A0A128FDG7"/>
<dbReference type="InterPro" id="IPR024457">
    <property type="entry name" value="Putative_integrase_N"/>
</dbReference>
<dbReference type="InterPro" id="IPR011010">
    <property type="entry name" value="DNA_brk_join_enz"/>
</dbReference>
<dbReference type="PROSITE" id="PS51898">
    <property type="entry name" value="TYR_RECOMBINASE"/>
    <property type="match status" value="1"/>
</dbReference>
<feature type="domain" description="Tyr recombinase" evidence="2">
    <location>
        <begin position="112"/>
        <end position="287"/>
    </location>
</feature>
<evidence type="ECO:0000259" key="2">
    <source>
        <dbReference type="PROSITE" id="PS51898"/>
    </source>
</evidence>
<dbReference type="InterPro" id="IPR002104">
    <property type="entry name" value="Integrase_catalytic"/>
</dbReference>
<reference evidence="4" key="1">
    <citation type="submission" date="2016-02" db="EMBL/GenBank/DDBJ databases">
        <authorList>
            <person name="Rodrigo-Torres Lidia"/>
            <person name="Arahal R.David."/>
        </authorList>
    </citation>
    <scope>NUCLEOTIDE SEQUENCE [LARGE SCALE GENOMIC DNA]</scope>
    <source>
        <strain evidence="4">CECT 8713</strain>
    </source>
</reference>
<evidence type="ECO:0000256" key="1">
    <source>
        <dbReference type="ARBA" id="ARBA00023172"/>
    </source>
</evidence>
<accession>A0A128FDG7</accession>